<evidence type="ECO:0000313" key="1">
    <source>
        <dbReference type="EMBL" id="EFN69243.1"/>
    </source>
</evidence>
<protein>
    <submittedName>
        <fullName evidence="1">Uncharacterized protein</fullName>
    </submittedName>
</protein>
<organism evidence="2">
    <name type="scientific">Camponotus floridanus</name>
    <name type="common">Florida carpenter ant</name>
    <dbReference type="NCBI Taxonomy" id="104421"/>
    <lineage>
        <taxon>Eukaryota</taxon>
        <taxon>Metazoa</taxon>
        <taxon>Ecdysozoa</taxon>
        <taxon>Arthropoda</taxon>
        <taxon>Hexapoda</taxon>
        <taxon>Insecta</taxon>
        <taxon>Pterygota</taxon>
        <taxon>Neoptera</taxon>
        <taxon>Endopterygota</taxon>
        <taxon>Hymenoptera</taxon>
        <taxon>Apocrita</taxon>
        <taxon>Aculeata</taxon>
        <taxon>Formicoidea</taxon>
        <taxon>Formicidae</taxon>
        <taxon>Formicinae</taxon>
        <taxon>Camponotus</taxon>
    </lineage>
</organism>
<reference evidence="1 2" key="1">
    <citation type="journal article" date="2010" name="Science">
        <title>Genomic comparison of the ants Camponotus floridanus and Harpegnathos saltator.</title>
        <authorList>
            <person name="Bonasio R."/>
            <person name="Zhang G."/>
            <person name="Ye C."/>
            <person name="Mutti N.S."/>
            <person name="Fang X."/>
            <person name="Qin N."/>
            <person name="Donahue G."/>
            <person name="Yang P."/>
            <person name="Li Q."/>
            <person name="Li C."/>
            <person name="Zhang P."/>
            <person name="Huang Z."/>
            <person name="Berger S.L."/>
            <person name="Reinberg D."/>
            <person name="Wang J."/>
            <person name="Liebig J."/>
        </authorList>
    </citation>
    <scope>NUCLEOTIDE SEQUENCE [LARGE SCALE GENOMIC DNA]</scope>
    <source>
        <strain evidence="2">C129</strain>
    </source>
</reference>
<gene>
    <name evidence="1" type="ORF">EAG_13920</name>
</gene>
<keyword evidence="2" id="KW-1185">Reference proteome</keyword>
<sequence>MTGTRTGGDGEGGAPNILVALYVATAGLQGNALGSDEEEITLLVYVLINELQNKIFMVKYEIYCEKIVN</sequence>
<evidence type="ECO:0000313" key="2">
    <source>
        <dbReference type="Proteomes" id="UP000000311"/>
    </source>
</evidence>
<proteinExistence type="predicted"/>
<dbReference type="AlphaFoldDB" id="E2ABC2"/>
<dbReference type="OrthoDB" id="431068at2759"/>
<dbReference type="OMA" id="FMVKYEI"/>
<dbReference type="EMBL" id="GL438237">
    <property type="protein sequence ID" value="EFN69243.1"/>
    <property type="molecule type" value="Genomic_DNA"/>
</dbReference>
<name>E2ABC2_CAMFO</name>
<accession>E2ABC2</accession>
<dbReference type="Proteomes" id="UP000000311">
    <property type="component" value="Unassembled WGS sequence"/>
</dbReference>
<dbReference type="InParanoid" id="E2ABC2"/>